<evidence type="ECO:0000313" key="3">
    <source>
        <dbReference type="Proteomes" id="UP000076858"/>
    </source>
</evidence>
<dbReference type="Proteomes" id="UP000076858">
    <property type="component" value="Unassembled WGS sequence"/>
</dbReference>
<feature type="compositionally biased region" description="Basic and acidic residues" evidence="1">
    <location>
        <begin position="282"/>
        <end position="291"/>
    </location>
</feature>
<evidence type="ECO:0000313" key="2">
    <source>
        <dbReference type="EMBL" id="KZS09793.1"/>
    </source>
</evidence>
<proteinExistence type="predicted"/>
<dbReference type="PANTHER" id="PTHR33173">
    <property type="match status" value="1"/>
</dbReference>
<dbReference type="EMBL" id="LRGB01001976">
    <property type="protein sequence ID" value="KZS09793.1"/>
    <property type="molecule type" value="Genomic_DNA"/>
</dbReference>
<protein>
    <submittedName>
        <fullName evidence="2">Uncharacterized protein</fullName>
    </submittedName>
</protein>
<feature type="region of interest" description="Disordered" evidence="1">
    <location>
        <begin position="256"/>
        <end position="360"/>
    </location>
</feature>
<feature type="compositionally biased region" description="Basic and acidic residues" evidence="1">
    <location>
        <begin position="342"/>
        <end position="360"/>
    </location>
</feature>
<dbReference type="OrthoDB" id="10053749at2759"/>
<sequence length="1291" mass="146010">MEDLEIDVFYPLRKNGLNLASHMINILKKLGYNYLRTLAQVEDAEFLQGAVVESFVDCEEYSALPEEQKKALLGPKFWRNPTQFKFQLGEKAAISSLKPLCSELLAKMPLIFPSPNFNSTSSSTSSVCPKTTSLKVSKKSACLTTSNSANSRITGNQAASNFSTYANIPDKKGTVDISGKKIENHILDWCKKRDNIVYDSDDFYIKNSNQLYCRPCHHAYKFTLGVNGYWKATNFLQHISSKHIISNLVCNNKSNGPAVVDRTVGQPKKGKRSSGNVSENSEQVRSHENQKRSQTATRTEKGATSNAAFPLIRSYSDAGSSLSSDDSENEEYPVISSNEESTLEKEGSTQDEKTSEETSYEIKRSRLLKHNSWKGNKTLTQCSSSLSPNLKATMKATSIKPKKSRSDKRRSAMIRASAYDLCQSLISNHFKVVDDITALSKRNENLSARLKEMVVALKKQGRAHPFSVRQECEAETISLLKRIMRQAVSQYSKNKKGRRYNDTVLLDFSLSLWIVGGPQTYEILYDNMPGVFPSPTVIRGKLEKYNPSCVPGSIYLDTLLDIIKENNYPKKVLISEDATAIIPKREFHLRYNSILGGSLPLGESGLPDPDGDVVNSAMDIIQNFKLYPAATVQFVIMAQPLADSAPPIRTGIFASDNKVTGLERVMTGSDGDSREMKFMLQHLGLGMRVSYLKYSKYSDEYRFFQLCPGFVCNIICSDFVIQDVPHIATKLRTKLLKPELIPLGNYVATANDLQCLLEQRSKEKTLIRQGDLILADKMNFDAAERISKPEVRQLLHEVWKGDADGTSFYLEMMYLVTSSFLDKSLSPLERINRIWTTVFCLRYWRLWLTSDGIYSLSQNFISSNAYLSIEINAHTLLLVIRKFRLEKNPELLLTWLFGSQQCESFFRTLRALCPVGLNKPNLTEGEFLDRARKADAHLHIQQKGAENCITYRRFEQKKNRSGGSWEAKIGTSLPTDEEIAYELRKCQQIAKQKMNKLGVILTGKDSTNFSFCPLLGRRIRNNIIPENDFQDSDDDENPIEGDNLSDETESDSYDLQVLRSLHQASFKDFSERLSHQSFTIPLPEGNQSSNGAAAEGAKEKFSPSAFVNILDLEGNTRLVQKTTICWFLGSGFRKMSNDRILRVRQLATFADTRKLIVNKVEFRNVVRIDDWCLFKILPDSKQGFRFLLGRVIQFKANSRWTDRTNRNRFIYEWKFGTADVGVNCTWYRFDGQAKKSKTISESGSKIAVFSHAFHPCDTYICSLPPPDIPSGEKVLFSQQIVEYVKPFLSKI</sequence>
<feature type="region of interest" description="Disordered" evidence="1">
    <location>
        <begin position="1025"/>
        <end position="1049"/>
    </location>
</feature>
<evidence type="ECO:0000256" key="1">
    <source>
        <dbReference type="SAM" id="MobiDB-lite"/>
    </source>
</evidence>
<reference evidence="2 3" key="1">
    <citation type="submission" date="2016-03" db="EMBL/GenBank/DDBJ databases">
        <title>EvidentialGene: Evidence-directed Construction of Genes on Genomes.</title>
        <authorList>
            <person name="Gilbert D.G."/>
            <person name="Choi J.-H."/>
            <person name="Mockaitis K."/>
            <person name="Colbourne J."/>
            <person name="Pfrender M."/>
        </authorList>
    </citation>
    <scope>NUCLEOTIDE SEQUENCE [LARGE SCALE GENOMIC DNA]</scope>
    <source>
        <strain evidence="2 3">Xinb3</strain>
        <tissue evidence="2">Complete organism</tissue>
    </source>
</reference>
<feature type="compositionally biased region" description="Acidic residues" evidence="1">
    <location>
        <begin position="1028"/>
        <end position="1049"/>
    </location>
</feature>
<dbReference type="STRING" id="35525.A0A164SNF8"/>
<gene>
    <name evidence="2" type="ORF">APZ42_025891</name>
</gene>
<organism evidence="2 3">
    <name type="scientific">Daphnia magna</name>
    <dbReference type="NCBI Taxonomy" id="35525"/>
    <lineage>
        <taxon>Eukaryota</taxon>
        <taxon>Metazoa</taxon>
        <taxon>Ecdysozoa</taxon>
        <taxon>Arthropoda</taxon>
        <taxon>Crustacea</taxon>
        <taxon>Branchiopoda</taxon>
        <taxon>Diplostraca</taxon>
        <taxon>Cladocera</taxon>
        <taxon>Anomopoda</taxon>
        <taxon>Daphniidae</taxon>
        <taxon>Daphnia</taxon>
    </lineage>
</organism>
<feature type="compositionally biased region" description="Polar residues" evidence="1">
    <location>
        <begin position="292"/>
        <end position="307"/>
    </location>
</feature>
<keyword evidence="3" id="KW-1185">Reference proteome</keyword>
<accession>A0A164SNF8</accession>
<feature type="compositionally biased region" description="Low complexity" evidence="1">
    <location>
        <begin position="314"/>
        <end position="324"/>
    </location>
</feature>
<comment type="caution">
    <text evidence="2">The sequence shown here is derived from an EMBL/GenBank/DDBJ whole genome shotgun (WGS) entry which is preliminary data.</text>
</comment>
<name>A0A164SNF8_9CRUS</name>
<dbReference type="PANTHER" id="PTHR33173:SF2">
    <property type="entry name" value="MYND-TYPE DOMAIN-CONTAINING PROTEIN"/>
    <property type="match status" value="1"/>
</dbReference>